<evidence type="ECO:0000313" key="4">
    <source>
        <dbReference type="Proteomes" id="UP000244989"/>
    </source>
</evidence>
<dbReference type="NCBIfam" id="NF045516">
    <property type="entry name" value="GlpR"/>
    <property type="match status" value="1"/>
</dbReference>
<evidence type="ECO:0000256" key="2">
    <source>
        <dbReference type="SAM" id="Phobius"/>
    </source>
</evidence>
<reference evidence="4" key="1">
    <citation type="submission" date="2018-04" db="EMBL/GenBank/DDBJ databases">
        <authorList>
            <person name="Liu S."/>
            <person name="Wang Z."/>
            <person name="Li J."/>
        </authorList>
    </citation>
    <scope>NUCLEOTIDE SEQUENCE [LARGE SCALE GENOMIC DNA]</scope>
    <source>
        <strain evidence="4">2189</strain>
    </source>
</reference>
<protein>
    <submittedName>
        <fullName evidence="3">Uncharacterized protein</fullName>
    </submittedName>
</protein>
<feature type="region of interest" description="Disordered" evidence="1">
    <location>
        <begin position="40"/>
        <end position="85"/>
    </location>
</feature>
<feature type="compositionally biased region" description="Low complexity" evidence="1">
    <location>
        <begin position="49"/>
        <end position="62"/>
    </location>
</feature>
<keyword evidence="2" id="KW-0472">Membrane</keyword>
<keyword evidence="2" id="KW-1133">Transmembrane helix</keyword>
<dbReference type="RefSeq" id="WP_108431912.1">
    <property type="nucleotide sequence ID" value="NZ_CP026947.1"/>
</dbReference>
<proteinExistence type="predicted"/>
<keyword evidence="4" id="KW-1185">Reference proteome</keyword>
<feature type="compositionally biased region" description="Basic and acidic residues" evidence="1">
    <location>
        <begin position="178"/>
        <end position="187"/>
    </location>
</feature>
<dbReference type="AlphaFoldDB" id="A0A2U1T7X1"/>
<dbReference type="OrthoDB" id="3696421at2"/>
<name>A0A2U1T7X1_9CORY</name>
<feature type="region of interest" description="Disordered" evidence="1">
    <location>
        <begin position="142"/>
        <end position="234"/>
    </location>
</feature>
<sequence length="361" mass="39452">MSPTLIIILIIVVWLIVLAPLLLRGQKPIHKSGEAFDDTRVLHEGGTGSLSSSRRPRVSPADVRVREDEDYELVEAEADPVEDEEQLLIDEPSHRVRQQEQPAEQVVDGEVVEAEAETETAADTDGVGGSTAYSVLKAREDADAQEAEGADELRGGEYPVDESYTNPGDLLHPYARAEAADDAHEEAAETGAEYQKSAERAADVEAEDLTDDDVAFARSRSGRGGWDPERDQKRSDDLYARRRRTLAGLAVAVVLTVALGIIVGGWAWTPAVVALVLTGAYLVALRSQVRSENALRRRRLQHLKRARLGVRQSGVPRQLRRPGAVVMEIDDDSPDFDHLPTARPGDFYDDDGNSSRLHAAG</sequence>
<feature type="region of interest" description="Disordered" evidence="1">
    <location>
        <begin position="329"/>
        <end position="361"/>
    </location>
</feature>
<accession>A0A2U1T7X1</accession>
<gene>
    <name evidence="3" type="ORF">DF222_04390</name>
</gene>
<dbReference type="InterPro" id="IPR053779">
    <property type="entry name" value="GlpR"/>
</dbReference>
<dbReference type="KEGG" id="cyz:C3B44_07990"/>
<dbReference type="Proteomes" id="UP000244989">
    <property type="component" value="Unassembled WGS sequence"/>
</dbReference>
<feature type="compositionally biased region" description="Acidic residues" evidence="1">
    <location>
        <begin position="68"/>
        <end position="85"/>
    </location>
</feature>
<comment type="caution">
    <text evidence="3">The sequence shown here is derived from an EMBL/GenBank/DDBJ whole genome shotgun (WGS) entry which is preliminary data.</text>
</comment>
<dbReference type="EMBL" id="QEEZ01000006">
    <property type="protein sequence ID" value="PWC02083.1"/>
    <property type="molecule type" value="Genomic_DNA"/>
</dbReference>
<feature type="compositionally biased region" description="Acidic residues" evidence="1">
    <location>
        <begin position="204"/>
        <end position="214"/>
    </location>
</feature>
<evidence type="ECO:0000256" key="1">
    <source>
        <dbReference type="SAM" id="MobiDB-lite"/>
    </source>
</evidence>
<feature type="transmembrane region" description="Helical" evidence="2">
    <location>
        <begin position="6"/>
        <end position="23"/>
    </location>
</feature>
<feature type="transmembrane region" description="Helical" evidence="2">
    <location>
        <begin position="246"/>
        <end position="266"/>
    </location>
</feature>
<evidence type="ECO:0000313" key="3">
    <source>
        <dbReference type="EMBL" id="PWC02083.1"/>
    </source>
</evidence>
<feature type="transmembrane region" description="Helical" evidence="2">
    <location>
        <begin position="272"/>
        <end position="289"/>
    </location>
</feature>
<organism evidence="3 4">
    <name type="scientific">Corynebacterium yudongzhengii</name>
    <dbReference type="NCBI Taxonomy" id="2080740"/>
    <lineage>
        <taxon>Bacteria</taxon>
        <taxon>Bacillati</taxon>
        <taxon>Actinomycetota</taxon>
        <taxon>Actinomycetes</taxon>
        <taxon>Mycobacteriales</taxon>
        <taxon>Corynebacteriaceae</taxon>
        <taxon>Corynebacterium</taxon>
    </lineage>
</organism>
<keyword evidence="2" id="KW-0812">Transmembrane</keyword>